<comment type="caution">
    <text evidence="3">The sequence shown here is derived from an EMBL/GenBank/DDBJ whole genome shotgun (WGS) entry which is preliminary data.</text>
</comment>
<protein>
    <recommendedName>
        <fullName evidence="2">DUF7932 domain-containing protein</fullName>
    </recommendedName>
</protein>
<accession>A0A1C1CEK1</accession>
<feature type="compositionally biased region" description="Gly residues" evidence="1">
    <location>
        <begin position="130"/>
        <end position="142"/>
    </location>
</feature>
<proteinExistence type="predicted"/>
<dbReference type="VEuPathDB" id="FungiDB:CLCR_02237"/>
<dbReference type="OrthoDB" id="4152742at2759"/>
<feature type="domain" description="DUF7932" evidence="2">
    <location>
        <begin position="262"/>
        <end position="390"/>
    </location>
</feature>
<evidence type="ECO:0000256" key="1">
    <source>
        <dbReference type="SAM" id="MobiDB-lite"/>
    </source>
</evidence>
<keyword evidence="4" id="KW-1185">Reference proteome</keyword>
<gene>
    <name evidence="3" type="ORF">CLCR_02237</name>
</gene>
<dbReference type="Proteomes" id="UP000094526">
    <property type="component" value="Unassembled WGS sequence"/>
</dbReference>
<feature type="region of interest" description="Disordered" evidence="1">
    <location>
        <begin position="27"/>
        <end position="48"/>
    </location>
</feature>
<feature type="compositionally biased region" description="Gly residues" evidence="1">
    <location>
        <begin position="95"/>
        <end position="112"/>
    </location>
</feature>
<feature type="region of interest" description="Disordered" evidence="1">
    <location>
        <begin position="206"/>
        <end position="229"/>
    </location>
</feature>
<name>A0A1C1CEK1_9EURO</name>
<feature type="region of interest" description="Disordered" evidence="1">
    <location>
        <begin position="95"/>
        <end position="142"/>
    </location>
</feature>
<evidence type="ECO:0000313" key="3">
    <source>
        <dbReference type="EMBL" id="OCT46898.1"/>
    </source>
</evidence>
<evidence type="ECO:0000313" key="4">
    <source>
        <dbReference type="Proteomes" id="UP000094526"/>
    </source>
</evidence>
<dbReference type="Pfam" id="PF25560">
    <property type="entry name" value="DUF7932"/>
    <property type="match status" value="1"/>
</dbReference>
<organism evidence="3 4">
    <name type="scientific">Cladophialophora carrionii</name>
    <dbReference type="NCBI Taxonomy" id="86049"/>
    <lineage>
        <taxon>Eukaryota</taxon>
        <taxon>Fungi</taxon>
        <taxon>Dikarya</taxon>
        <taxon>Ascomycota</taxon>
        <taxon>Pezizomycotina</taxon>
        <taxon>Eurotiomycetes</taxon>
        <taxon>Chaetothyriomycetidae</taxon>
        <taxon>Chaetothyriales</taxon>
        <taxon>Herpotrichiellaceae</taxon>
        <taxon>Cladophialophora</taxon>
    </lineage>
</organism>
<dbReference type="InterPro" id="IPR057692">
    <property type="entry name" value="DUF7932"/>
</dbReference>
<evidence type="ECO:0000259" key="2">
    <source>
        <dbReference type="Pfam" id="PF25560"/>
    </source>
</evidence>
<dbReference type="EMBL" id="LGRB01000014">
    <property type="protein sequence ID" value="OCT46898.1"/>
    <property type="molecule type" value="Genomic_DNA"/>
</dbReference>
<sequence>MQSREKILLEASGKPGNHGFQYYGERDGVAPAGRPGANGRSSCVATNGEDGKDIHVQLKVSEKPGTVLVMGVNNWKGTRWEVNNEQILLLDCKGGDGGNGGRGEDGQQGGEGAKGRNATKYRDAEDGQPGARGGDGGYGTDGANGGKAGNVFIQLAEEDMDLLLPVYWDIRGGKGGGSGTHGNPGDGGIGGQGGDGIRWEERYGNTVHERSRPRGAVGPQGPPGNRPASYLSGGLAGVNGSSQVTVMRMDGTSATYPSGYVLKVVSFDICDENQDGINEPGEHLLVSNIKVQNTGGMPSPKAADIDVLIHGTHWLDPIVSEPVRVPKDIKPGQTVLVPGTLKAFICHERSTRGPGQLLHATDEVQLIATATRLGRTLPDFSGKTGIVIRYPLELDAPKYLDCVEKGDEVVFSWTLRNVSTKPYGIQSALARDAGTILCDPGHVFDFENASETAAHKTIDLLEELDPGCEVPISQTFRVSQRALEYDEAHLKLELMLSDPNAASNRDGSLSADHPEHPHLRPVVWYGMRMQIAGTYSYNHNASFLLVVNAYTVNKVIHQAMRFIRNELGLAYDIFNVSVNGNLISPVTGRHILEDYQGKSIILFTNSFPYFSRGQRTIFNFLDPTVVGVLAQTGTSISLFGPSQSSETAIKWSSMLGFLRVRTGDTEDDSSIRTNNLDELRKSVYDGGHHHFDKRLAKHGFASQKTLFSGGDRKLDADAKQAAQKMAKTFPLRRFTVHGNPEVKDSANSTGFVEIYEGLPMAAKIRYSLQDFDANGTDIPDFNKYAIIASLPFAMRVEMLWNIVKSGGTVSGVNTVDLYHVKSTEVLKTAIAVTEQRLISDKLCRAITLSIEHDLVHEFSLFNSKVPWPDVLPGPESIRQLPLLTQFFTISAAQNAQLSSTEGTNALAQLLATLLASLAPTSFGQLVTQTILFGAGSRKAKLRPQLNTRIGQVLDTSFTPDAATQLRQNIDAHEKVVKASLKAAGSTRKGLHDIMQRRMGEFVGDGSSTAYFDLPQHNPVLGAAEVLPRGAPGQKIAQWEEYMRKVNEEWAFAEEMRREMVTSN</sequence>
<dbReference type="STRING" id="86049.A0A1C1CEK1"/>
<feature type="region of interest" description="Disordered" evidence="1">
    <location>
        <begin position="175"/>
        <end position="194"/>
    </location>
</feature>
<dbReference type="AlphaFoldDB" id="A0A1C1CEK1"/>
<reference evidence="4" key="1">
    <citation type="submission" date="2015-07" db="EMBL/GenBank/DDBJ databases">
        <authorList>
            <person name="Teixeira M.M."/>
            <person name="Souza R.C."/>
            <person name="Almeida L.G."/>
            <person name="Vicente V.A."/>
            <person name="de Hoog S."/>
            <person name="Bocca A.L."/>
            <person name="de Almeida S.R."/>
            <person name="Vasconcelos A.T."/>
            <person name="Felipe M.S."/>
        </authorList>
    </citation>
    <scope>NUCLEOTIDE SEQUENCE [LARGE SCALE GENOMIC DNA]</scope>
    <source>
        <strain evidence="4">KSF</strain>
    </source>
</reference>